<feature type="domain" description="DNA methylase N-4/N-6" evidence="10">
    <location>
        <begin position="51"/>
        <end position="89"/>
    </location>
</feature>
<evidence type="ECO:0000259" key="10">
    <source>
        <dbReference type="Pfam" id="PF01555"/>
    </source>
</evidence>
<dbReference type="EMBL" id="CP036266">
    <property type="protein sequence ID" value="QDT24423.1"/>
    <property type="molecule type" value="Genomic_DNA"/>
</dbReference>
<sequence length="440" mass="49165">MTKNGNDQTPRFAPRNPKRHGSEHPIHINWFPYYAGYNSGFVFDSLKSLAIEMGDSILDPWNGSGTTTTTAYRMGATTIGCDINPVMVIAAKSALLDPGTAPSLLPLSEELLNVARTLSLELKNDPLSEWYSPSSAYHIRRIHHAIWKVLVESDSMPTCRADHISGLSTLAAFFITALFRVTRSFLSPFLGSNPTWIRSPKTPQNRVRPSEQIVFHRFQKEIQAMSLRLSDAFNRGLKKPIHGSGPTITVAPSQSLPVKNSSIKAVVTSPPYLTRIDYAVATKPELATLEMSLSKDFAKLRKSMLGAPAIRAASPPPQAYGESCERFMQAVANHPSKGSINYYHKLFRQYFSDMHKSLGEISRVLVTNGNCVLVVQDSYYKEIHADLAQFVTDIADIHGLTLMGRNDFEWNRNMVRVNSRSRRYRTSDIAVESALWFSKL</sequence>
<keyword evidence="12" id="KW-1185">Reference proteome</keyword>
<evidence type="ECO:0000256" key="5">
    <source>
        <dbReference type="ARBA" id="ARBA00022691"/>
    </source>
</evidence>
<evidence type="ECO:0000256" key="3">
    <source>
        <dbReference type="ARBA" id="ARBA00022603"/>
    </source>
</evidence>
<evidence type="ECO:0000313" key="11">
    <source>
        <dbReference type="EMBL" id="QDT24423.1"/>
    </source>
</evidence>
<protein>
    <recommendedName>
        <fullName evidence="2">site-specific DNA-methyltransferase (cytosine-N(4)-specific)</fullName>
        <ecNumber evidence="2">2.1.1.113</ecNumber>
    </recommendedName>
</protein>
<keyword evidence="7" id="KW-0238">DNA-binding</keyword>
<accession>A0A517PYH3</accession>
<dbReference type="SUPFAM" id="SSF53335">
    <property type="entry name" value="S-adenosyl-L-methionine-dependent methyltransferases"/>
    <property type="match status" value="2"/>
</dbReference>
<dbReference type="GO" id="GO:0015667">
    <property type="term" value="F:site-specific DNA-methyltransferase (cytosine-N4-specific) activity"/>
    <property type="evidence" value="ECO:0007669"/>
    <property type="project" value="UniProtKB-EC"/>
</dbReference>
<dbReference type="InterPro" id="IPR017985">
    <property type="entry name" value="MeTrfase_CN4_CS"/>
</dbReference>
<name>A0A517PYH3_9PLAN</name>
<evidence type="ECO:0000256" key="9">
    <source>
        <dbReference type="SAM" id="MobiDB-lite"/>
    </source>
</evidence>
<evidence type="ECO:0000256" key="8">
    <source>
        <dbReference type="ARBA" id="ARBA00049120"/>
    </source>
</evidence>
<evidence type="ECO:0000313" key="12">
    <source>
        <dbReference type="Proteomes" id="UP000320421"/>
    </source>
</evidence>
<dbReference type="GO" id="GO:0003677">
    <property type="term" value="F:DNA binding"/>
    <property type="evidence" value="ECO:0007669"/>
    <property type="project" value="UniProtKB-KW"/>
</dbReference>
<proteinExistence type="inferred from homology"/>
<dbReference type="Proteomes" id="UP000320421">
    <property type="component" value="Chromosome"/>
</dbReference>
<evidence type="ECO:0000256" key="1">
    <source>
        <dbReference type="ARBA" id="ARBA00010203"/>
    </source>
</evidence>
<dbReference type="PROSITE" id="PS00093">
    <property type="entry name" value="N4_MTASE"/>
    <property type="match status" value="1"/>
</dbReference>
<dbReference type="InterPro" id="IPR029063">
    <property type="entry name" value="SAM-dependent_MTases_sf"/>
</dbReference>
<feature type="region of interest" description="Disordered" evidence="9">
    <location>
        <begin position="1"/>
        <end position="21"/>
    </location>
</feature>
<dbReference type="GO" id="GO:0009307">
    <property type="term" value="P:DNA restriction-modification system"/>
    <property type="evidence" value="ECO:0007669"/>
    <property type="project" value="UniProtKB-KW"/>
</dbReference>
<evidence type="ECO:0000256" key="4">
    <source>
        <dbReference type="ARBA" id="ARBA00022679"/>
    </source>
</evidence>
<keyword evidence="4" id="KW-0808">Transferase</keyword>
<keyword evidence="5" id="KW-0949">S-adenosyl-L-methionine</keyword>
<dbReference type="InterPro" id="IPR002941">
    <property type="entry name" value="DNA_methylase_N4/N6"/>
</dbReference>
<dbReference type="EC" id="2.1.1.113" evidence="2"/>
<dbReference type="Gene3D" id="3.40.50.150">
    <property type="entry name" value="Vaccinia Virus protein VP39"/>
    <property type="match status" value="2"/>
</dbReference>
<organism evidence="11 12">
    <name type="scientific">Gimesia chilikensis</name>
    <dbReference type="NCBI Taxonomy" id="2605989"/>
    <lineage>
        <taxon>Bacteria</taxon>
        <taxon>Pseudomonadati</taxon>
        <taxon>Planctomycetota</taxon>
        <taxon>Planctomycetia</taxon>
        <taxon>Planctomycetales</taxon>
        <taxon>Planctomycetaceae</taxon>
        <taxon>Gimesia</taxon>
    </lineage>
</organism>
<keyword evidence="6" id="KW-0680">Restriction system</keyword>
<dbReference type="AlphaFoldDB" id="A0A517PYH3"/>
<comment type="catalytic activity">
    <reaction evidence="8">
        <text>a 2'-deoxycytidine in DNA + S-adenosyl-L-methionine = an N(4)-methyl-2'-deoxycytidine in DNA + S-adenosyl-L-homocysteine + H(+)</text>
        <dbReference type="Rhea" id="RHEA:16857"/>
        <dbReference type="Rhea" id="RHEA-COMP:11369"/>
        <dbReference type="Rhea" id="RHEA-COMP:13674"/>
        <dbReference type="ChEBI" id="CHEBI:15378"/>
        <dbReference type="ChEBI" id="CHEBI:57856"/>
        <dbReference type="ChEBI" id="CHEBI:59789"/>
        <dbReference type="ChEBI" id="CHEBI:85452"/>
        <dbReference type="ChEBI" id="CHEBI:137933"/>
        <dbReference type="EC" id="2.1.1.113"/>
    </reaction>
</comment>
<dbReference type="Pfam" id="PF01555">
    <property type="entry name" value="N6_N4_Mtase"/>
    <property type="match status" value="1"/>
</dbReference>
<evidence type="ECO:0000256" key="2">
    <source>
        <dbReference type="ARBA" id="ARBA00012185"/>
    </source>
</evidence>
<dbReference type="GO" id="GO:0008170">
    <property type="term" value="F:N-methyltransferase activity"/>
    <property type="evidence" value="ECO:0007669"/>
    <property type="project" value="InterPro"/>
</dbReference>
<reference evidence="11 12" key="1">
    <citation type="submission" date="2019-02" db="EMBL/GenBank/DDBJ databases">
        <title>Deep-cultivation of Planctomycetes and their phenomic and genomic characterization uncovers novel biology.</title>
        <authorList>
            <person name="Wiegand S."/>
            <person name="Jogler M."/>
            <person name="Boedeker C."/>
            <person name="Pinto D."/>
            <person name="Vollmers J."/>
            <person name="Rivas-Marin E."/>
            <person name="Kohn T."/>
            <person name="Peeters S.H."/>
            <person name="Heuer A."/>
            <person name="Rast P."/>
            <person name="Oberbeckmann S."/>
            <person name="Bunk B."/>
            <person name="Jeske O."/>
            <person name="Meyerdierks A."/>
            <person name="Storesund J.E."/>
            <person name="Kallscheuer N."/>
            <person name="Luecker S."/>
            <person name="Lage O.M."/>
            <person name="Pohl T."/>
            <person name="Merkel B.J."/>
            <person name="Hornburger P."/>
            <person name="Mueller R.-W."/>
            <person name="Bruemmer F."/>
            <person name="Labrenz M."/>
            <person name="Spormann A.M."/>
            <person name="Op den Camp H."/>
            <person name="Overmann J."/>
            <person name="Amann R."/>
            <person name="Jetten M.S.M."/>
            <person name="Mascher T."/>
            <person name="Medema M.H."/>
            <person name="Devos D.P."/>
            <person name="Kaster A.-K."/>
            <person name="Ovreas L."/>
            <person name="Rohde M."/>
            <person name="Galperin M.Y."/>
            <person name="Jogler C."/>
        </authorList>
    </citation>
    <scope>NUCLEOTIDE SEQUENCE [LARGE SCALE GENOMIC DNA]</scope>
    <source>
        <strain evidence="11 12">HG66A1</strain>
    </source>
</reference>
<comment type="similarity">
    <text evidence="1">Belongs to the N(4)/N(6)-methyltransferase family. N(4) subfamily.</text>
</comment>
<evidence type="ECO:0000256" key="6">
    <source>
        <dbReference type="ARBA" id="ARBA00022747"/>
    </source>
</evidence>
<dbReference type="OrthoDB" id="9800801at2"/>
<evidence type="ECO:0000256" key="7">
    <source>
        <dbReference type="ARBA" id="ARBA00023125"/>
    </source>
</evidence>
<dbReference type="REBASE" id="356250">
    <property type="entry name" value="M.Pba66A1ORF62550P"/>
</dbReference>
<keyword evidence="3 11" id="KW-0489">Methyltransferase</keyword>
<gene>
    <name evidence="11" type="ORF">HG66A1_62550</name>
</gene>
<dbReference type="GO" id="GO:0032259">
    <property type="term" value="P:methylation"/>
    <property type="evidence" value="ECO:0007669"/>
    <property type="project" value="UniProtKB-KW"/>
</dbReference>
<dbReference type="RefSeq" id="WP_145193102.1">
    <property type="nucleotide sequence ID" value="NZ_CP036266.1"/>
</dbReference>